<feature type="region of interest" description="Disordered" evidence="3">
    <location>
        <begin position="1"/>
        <end position="83"/>
    </location>
</feature>
<dbReference type="AlphaFoldDB" id="A0A3S5B9K3"/>
<dbReference type="GO" id="GO:0008540">
    <property type="term" value="C:proteasome regulatory particle, base subcomplex"/>
    <property type="evidence" value="ECO:0007669"/>
    <property type="project" value="TreeGrafter"/>
</dbReference>
<dbReference type="OrthoDB" id="10252509at2759"/>
<sequence length="188" mass="19787">MAGKPTDESSSSVALASATTSNVMDSVAAASTSTPEATEASGKRKSSKRKKTGSASITASSEPESSGAKANETEHEMETNKETAQSFNSQFDFHAHQGLATLGIAVIAMGEEIGIDMVFRMFGHLLRFGETPIKRAVPLALAMCYVSNPQLNVLDTLSKFSHDADPELSYNSILAMGIVGAAIQSIQQ</sequence>
<dbReference type="SUPFAM" id="SSF48371">
    <property type="entry name" value="ARM repeat"/>
    <property type="match status" value="1"/>
</dbReference>
<evidence type="ECO:0000313" key="4">
    <source>
        <dbReference type="EMBL" id="VEL43922.1"/>
    </source>
</evidence>
<keyword evidence="1" id="KW-0677">Repeat</keyword>
<evidence type="ECO:0000256" key="1">
    <source>
        <dbReference type="ARBA" id="ARBA00022737"/>
    </source>
</evidence>
<protein>
    <recommendedName>
        <fullName evidence="6">26S proteasome non-ATPase regulatory subunit 2</fullName>
    </recommendedName>
</protein>
<accession>A0A3S5B9K3</accession>
<dbReference type="PANTHER" id="PTHR10943:SF1">
    <property type="entry name" value="26S PROTEASOME NON-ATPASE REGULATORY SUBUNIT 2"/>
    <property type="match status" value="1"/>
</dbReference>
<dbReference type="Gene3D" id="1.25.10.10">
    <property type="entry name" value="Leucine-rich Repeat Variant"/>
    <property type="match status" value="1"/>
</dbReference>
<proteinExistence type="predicted"/>
<reference evidence="4" key="1">
    <citation type="submission" date="2018-11" db="EMBL/GenBank/DDBJ databases">
        <authorList>
            <consortium name="Pathogen Informatics"/>
        </authorList>
    </citation>
    <scope>NUCLEOTIDE SEQUENCE</scope>
</reference>
<dbReference type="GO" id="GO:0005634">
    <property type="term" value="C:nucleus"/>
    <property type="evidence" value="ECO:0007669"/>
    <property type="project" value="TreeGrafter"/>
</dbReference>
<dbReference type="Proteomes" id="UP000784294">
    <property type="component" value="Unassembled WGS sequence"/>
</dbReference>
<comment type="caution">
    <text evidence="4">The sequence shown here is derived from an EMBL/GenBank/DDBJ whole genome shotgun (WGS) entry which is preliminary data.</text>
</comment>
<dbReference type="InterPro" id="IPR011989">
    <property type="entry name" value="ARM-like"/>
</dbReference>
<dbReference type="EMBL" id="CAAALY010286853">
    <property type="protein sequence ID" value="VEL43922.1"/>
    <property type="molecule type" value="Genomic_DNA"/>
</dbReference>
<dbReference type="InterPro" id="IPR016024">
    <property type="entry name" value="ARM-type_fold"/>
</dbReference>
<evidence type="ECO:0000256" key="2">
    <source>
        <dbReference type="ARBA" id="ARBA00022942"/>
    </source>
</evidence>
<keyword evidence="5" id="KW-1185">Reference proteome</keyword>
<evidence type="ECO:0000313" key="5">
    <source>
        <dbReference type="Proteomes" id="UP000784294"/>
    </source>
</evidence>
<feature type="compositionally biased region" description="Low complexity" evidence="3">
    <location>
        <begin position="28"/>
        <end position="40"/>
    </location>
</feature>
<feature type="compositionally biased region" description="Basic residues" evidence="3">
    <location>
        <begin position="43"/>
        <end position="52"/>
    </location>
</feature>
<gene>
    <name evidence="4" type="ORF">PXEA_LOCUS37362</name>
</gene>
<dbReference type="GO" id="GO:0034515">
    <property type="term" value="C:proteasome storage granule"/>
    <property type="evidence" value="ECO:0007669"/>
    <property type="project" value="TreeGrafter"/>
</dbReference>
<dbReference type="PANTHER" id="PTHR10943">
    <property type="entry name" value="26S PROTEASOME NON-ATPASE REGULATORY SUBUNIT"/>
    <property type="match status" value="1"/>
</dbReference>
<evidence type="ECO:0008006" key="6">
    <source>
        <dbReference type="Google" id="ProtNLM"/>
    </source>
</evidence>
<keyword evidence="2" id="KW-0647">Proteasome</keyword>
<name>A0A3S5B9K3_9PLAT</name>
<feature type="compositionally biased region" description="Low complexity" evidence="3">
    <location>
        <begin position="9"/>
        <end position="21"/>
    </location>
</feature>
<evidence type="ECO:0000256" key="3">
    <source>
        <dbReference type="SAM" id="MobiDB-lite"/>
    </source>
</evidence>
<dbReference type="GO" id="GO:0043161">
    <property type="term" value="P:proteasome-mediated ubiquitin-dependent protein catabolic process"/>
    <property type="evidence" value="ECO:0007669"/>
    <property type="project" value="TreeGrafter"/>
</dbReference>
<organism evidence="4 5">
    <name type="scientific">Protopolystoma xenopodis</name>
    <dbReference type="NCBI Taxonomy" id="117903"/>
    <lineage>
        <taxon>Eukaryota</taxon>
        <taxon>Metazoa</taxon>
        <taxon>Spiralia</taxon>
        <taxon>Lophotrochozoa</taxon>
        <taxon>Platyhelminthes</taxon>
        <taxon>Monogenea</taxon>
        <taxon>Polyopisthocotylea</taxon>
        <taxon>Polystomatidea</taxon>
        <taxon>Polystomatidae</taxon>
        <taxon>Protopolystoma</taxon>
    </lineage>
</organism>
<feature type="compositionally biased region" description="Basic and acidic residues" evidence="3">
    <location>
        <begin position="71"/>
        <end position="81"/>
    </location>
</feature>